<organism evidence="5 6">
    <name type="scientific">Aspergillus tanneri</name>
    <dbReference type="NCBI Taxonomy" id="1220188"/>
    <lineage>
        <taxon>Eukaryota</taxon>
        <taxon>Fungi</taxon>
        <taxon>Dikarya</taxon>
        <taxon>Ascomycota</taxon>
        <taxon>Pezizomycotina</taxon>
        <taxon>Eurotiomycetes</taxon>
        <taxon>Eurotiomycetidae</taxon>
        <taxon>Eurotiales</taxon>
        <taxon>Aspergillaceae</taxon>
        <taxon>Aspergillus</taxon>
        <taxon>Aspergillus subgen. Circumdati</taxon>
    </lineage>
</organism>
<dbReference type="Pfam" id="PF00106">
    <property type="entry name" value="adh_short"/>
    <property type="match status" value="1"/>
</dbReference>
<dbReference type="GO" id="GO:0006654">
    <property type="term" value="P:phosphatidic acid biosynthetic process"/>
    <property type="evidence" value="ECO:0007669"/>
    <property type="project" value="TreeGrafter"/>
</dbReference>
<dbReference type="OrthoDB" id="2102561at2759"/>
<dbReference type="GO" id="GO:0044550">
    <property type="term" value="P:secondary metabolite biosynthetic process"/>
    <property type="evidence" value="ECO:0007669"/>
    <property type="project" value="UniProtKB-ARBA"/>
</dbReference>
<dbReference type="GO" id="GO:0000140">
    <property type="term" value="F:acylglycerone-phosphate reductase (NADP+) activity"/>
    <property type="evidence" value="ECO:0007669"/>
    <property type="project" value="TreeGrafter"/>
</dbReference>
<sequence>MEAKKSTRGKVLITGASPGSVGEALAREFLNQGFEVFATARTVEKLDGLRLLGAKTFELDVSSTSSIESLSMKIPTLDILINNAGQGYAVPLMDEQVDRMKALYEVNVFSIVTVTQKFLRQLLASKGTVVNHGSISAEFPVPLAGSYSASKAAVASLTDTLRMELSPFGIKVINLNSGVMNTNFTRQTYGRPIHLSNHSIYLPMKAHLEASLFKRSAISYTDVDRFAEQVVRDLLKSGFWKPTRITRGFGSTISRVLKSVEPYRGAWDWILMIHMGFPTRAKRKESLE</sequence>
<evidence type="ECO:0000256" key="2">
    <source>
        <dbReference type="ARBA" id="ARBA00022857"/>
    </source>
</evidence>
<dbReference type="GO" id="GO:0005783">
    <property type="term" value="C:endoplasmic reticulum"/>
    <property type="evidence" value="ECO:0007669"/>
    <property type="project" value="TreeGrafter"/>
</dbReference>
<evidence type="ECO:0000313" key="6">
    <source>
        <dbReference type="Proteomes" id="UP000324241"/>
    </source>
</evidence>
<evidence type="ECO:0000256" key="3">
    <source>
        <dbReference type="ARBA" id="ARBA00023002"/>
    </source>
</evidence>
<evidence type="ECO:0000256" key="1">
    <source>
        <dbReference type="ARBA" id="ARBA00006484"/>
    </source>
</evidence>
<keyword evidence="2" id="KW-0521">NADP</keyword>
<dbReference type="GO" id="GO:0004806">
    <property type="term" value="F:triacylglycerol lipase activity"/>
    <property type="evidence" value="ECO:0007669"/>
    <property type="project" value="TreeGrafter"/>
</dbReference>
<keyword evidence="3" id="KW-0560">Oxidoreductase</keyword>
<dbReference type="InterPro" id="IPR036291">
    <property type="entry name" value="NAD(P)-bd_dom_sf"/>
</dbReference>
<dbReference type="InterPro" id="IPR002347">
    <property type="entry name" value="SDR_fam"/>
</dbReference>
<dbReference type="PROSITE" id="PS00061">
    <property type="entry name" value="ADH_SHORT"/>
    <property type="match status" value="1"/>
</dbReference>
<dbReference type="VEuPathDB" id="FungiDB:EYZ11_010892"/>
<accession>A0A5M9MSD1</accession>
<dbReference type="PANTHER" id="PTHR44169">
    <property type="entry name" value="NADPH-DEPENDENT 1-ACYLDIHYDROXYACETONE PHOSPHATE REDUCTASE"/>
    <property type="match status" value="1"/>
</dbReference>
<proteinExistence type="inferred from homology"/>
<evidence type="ECO:0000256" key="4">
    <source>
        <dbReference type="RuleBase" id="RU000363"/>
    </source>
</evidence>
<comment type="caution">
    <text evidence="5">The sequence shown here is derived from an EMBL/GenBank/DDBJ whole genome shotgun (WGS) entry which is preliminary data.</text>
</comment>
<dbReference type="GO" id="GO:0005811">
    <property type="term" value="C:lipid droplet"/>
    <property type="evidence" value="ECO:0007669"/>
    <property type="project" value="TreeGrafter"/>
</dbReference>
<dbReference type="RefSeq" id="XP_033428187.1">
    <property type="nucleotide sequence ID" value="XM_033569381.1"/>
</dbReference>
<dbReference type="PANTHER" id="PTHR44169:SF3">
    <property type="entry name" value="SHORT-CHAIN DEHYDROGENASE SRDE"/>
    <property type="match status" value="1"/>
</dbReference>
<reference evidence="5 6" key="1">
    <citation type="submission" date="2019-08" db="EMBL/GenBank/DDBJ databases">
        <title>The genome sequence of a newly discovered highly antifungal drug resistant Aspergillus species, Aspergillus tanneri NIH 1004.</title>
        <authorList>
            <person name="Mounaud S."/>
            <person name="Singh I."/>
            <person name="Joardar V."/>
            <person name="Pakala S."/>
            <person name="Pakala S."/>
            <person name="Venepally P."/>
            <person name="Chung J.K."/>
            <person name="Losada L."/>
            <person name="Nierman W.C."/>
        </authorList>
    </citation>
    <scope>NUCLEOTIDE SEQUENCE [LARGE SCALE GENOMIC DNA]</scope>
    <source>
        <strain evidence="5 6">NIH1004</strain>
    </source>
</reference>
<dbReference type="GeneID" id="54327413"/>
<dbReference type="PRINTS" id="PR00081">
    <property type="entry name" value="GDHRDH"/>
</dbReference>
<dbReference type="EMBL" id="QUQM01000003">
    <property type="protein sequence ID" value="KAA8648826.1"/>
    <property type="molecule type" value="Genomic_DNA"/>
</dbReference>
<comment type="similarity">
    <text evidence="1 4">Belongs to the short-chain dehydrogenases/reductases (SDR) family.</text>
</comment>
<gene>
    <name evidence="5" type="ORF">ATNIH1004_004711</name>
</gene>
<dbReference type="Gene3D" id="3.40.50.720">
    <property type="entry name" value="NAD(P)-binding Rossmann-like Domain"/>
    <property type="match status" value="1"/>
</dbReference>
<dbReference type="InterPro" id="IPR020904">
    <property type="entry name" value="Sc_DH/Rdtase_CS"/>
</dbReference>
<dbReference type="GO" id="GO:0019433">
    <property type="term" value="P:triglyceride catabolic process"/>
    <property type="evidence" value="ECO:0007669"/>
    <property type="project" value="TreeGrafter"/>
</dbReference>
<protein>
    <submittedName>
        <fullName evidence="5">Uncharacterized protein</fullName>
    </submittedName>
</protein>
<dbReference type="AlphaFoldDB" id="A0A5M9MSD1"/>
<evidence type="ECO:0000313" key="5">
    <source>
        <dbReference type="EMBL" id="KAA8648826.1"/>
    </source>
</evidence>
<dbReference type="Proteomes" id="UP000324241">
    <property type="component" value="Unassembled WGS sequence"/>
</dbReference>
<name>A0A5M9MSD1_9EURO</name>
<dbReference type="PRINTS" id="PR00080">
    <property type="entry name" value="SDRFAMILY"/>
</dbReference>
<dbReference type="SUPFAM" id="SSF51735">
    <property type="entry name" value="NAD(P)-binding Rossmann-fold domains"/>
    <property type="match status" value="1"/>
</dbReference>